<feature type="transmembrane region" description="Helical" evidence="1">
    <location>
        <begin position="358"/>
        <end position="376"/>
    </location>
</feature>
<proteinExistence type="predicted"/>
<feature type="transmembrane region" description="Helical" evidence="1">
    <location>
        <begin position="256"/>
        <end position="286"/>
    </location>
</feature>
<feature type="transmembrane region" description="Helical" evidence="1">
    <location>
        <begin position="298"/>
        <end position="318"/>
    </location>
</feature>
<name>A0A948RV51_UNCEI</name>
<comment type="caution">
    <text evidence="2">The sequence shown here is derived from an EMBL/GenBank/DDBJ whole genome shotgun (WGS) entry which is preliminary data.</text>
</comment>
<dbReference type="Proteomes" id="UP000777784">
    <property type="component" value="Unassembled WGS sequence"/>
</dbReference>
<organism evidence="2 3">
    <name type="scientific">Eiseniibacteriota bacterium</name>
    <dbReference type="NCBI Taxonomy" id="2212470"/>
    <lineage>
        <taxon>Bacteria</taxon>
        <taxon>Candidatus Eiseniibacteriota</taxon>
    </lineage>
</organism>
<reference evidence="2" key="1">
    <citation type="submission" date="2021-05" db="EMBL/GenBank/DDBJ databases">
        <title>Energy efficiency and biological interactions define the core microbiome of deep oligotrophic groundwater.</title>
        <authorList>
            <person name="Mehrshad M."/>
            <person name="Lopez-Fernandez M."/>
            <person name="Bell E."/>
            <person name="Bernier-Latmani R."/>
            <person name="Bertilsson S."/>
            <person name="Dopson M."/>
        </authorList>
    </citation>
    <scope>NUCLEOTIDE SEQUENCE</scope>
    <source>
        <strain evidence="2">Modern_marine.mb.64</strain>
    </source>
</reference>
<feature type="transmembrane region" description="Helical" evidence="1">
    <location>
        <begin position="388"/>
        <end position="415"/>
    </location>
</feature>
<feature type="transmembrane region" description="Helical" evidence="1">
    <location>
        <begin position="6"/>
        <end position="28"/>
    </location>
</feature>
<evidence type="ECO:0000313" key="2">
    <source>
        <dbReference type="EMBL" id="MBU2691101.1"/>
    </source>
</evidence>
<protein>
    <recommendedName>
        <fullName evidence="4">Glycosyltransferase RgtA/B/C/D-like domain-containing protein</fullName>
    </recommendedName>
</protein>
<dbReference type="EMBL" id="JAHJDP010000042">
    <property type="protein sequence ID" value="MBU2691101.1"/>
    <property type="molecule type" value="Genomic_DNA"/>
</dbReference>
<keyword evidence="1" id="KW-1133">Transmembrane helix</keyword>
<feature type="transmembrane region" description="Helical" evidence="1">
    <location>
        <begin position="178"/>
        <end position="198"/>
    </location>
</feature>
<dbReference type="AlphaFoldDB" id="A0A948RV51"/>
<feature type="transmembrane region" description="Helical" evidence="1">
    <location>
        <begin position="436"/>
        <end position="458"/>
    </location>
</feature>
<sequence length="580" mass="64274">MNRNLNLLQIGIISISAVVLFLCLDWGLPSQDRLDILLSGIQITDQLRADLNESTEEYFGDRADAERGALKRIEQQSPPTAYRAHPLGPILTQEETFQAFRRYIISSSADDEREPYIALGRMNPAEFDFDPRGFMYGGAYLYPLGALLACMKFVGLFHPDEGIGYFVDHPNDVRNMYLAGRSLSALAFLGVMLVLALLGNRLGGIIAGSFTMLAWGFSTLALNQAILSKPHVWTSFWLLLGVYFLLLAEKGKENRYLFLSGIAMGLGAGSNIFAGLSAAAFGVALIRGERLRSKVGRFVLLITIALITYGITNPYVFINPMMYLATILYHGSREGYGYLVLQLSEGLKCLAEMVFKSYAFPISLVGIMFALKSALFNTRPLKHLSRAWLISLLLLAFTVGVPRILLFLGPVLCLFGGLAVKQLLGSPFFAGWGRRAILVMLILGPGFYSGCLFAHHSIADDAWVEPTKAWIRSVGTDEEIIVGLFGPPEPRNTPPVPFLRSKIINLSKYEGGSHDPEYVLIGSHARDRHAWDAHPLRTQYQLLEVLGYHMSHEWLPFLRTKSQSHAGAWVYVKGIAKASD</sequence>
<accession>A0A948RV51</accession>
<evidence type="ECO:0008006" key="4">
    <source>
        <dbReference type="Google" id="ProtNLM"/>
    </source>
</evidence>
<feature type="transmembrane region" description="Helical" evidence="1">
    <location>
        <begin position="205"/>
        <end position="226"/>
    </location>
</feature>
<keyword evidence="1" id="KW-0472">Membrane</keyword>
<gene>
    <name evidence="2" type="ORF">KJ970_09235</name>
</gene>
<evidence type="ECO:0000313" key="3">
    <source>
        <dbReference type="Proteomes" id="UP000777784"/>
    </source>
</evidence>
<feature type="transmembrane region" description="Helical" evidence="1">
    <location>
        <begin position="232"/>
        <end position="249"/>
    </location>
</feature>
<keyword evidence="1" id="KW-0812">Transmembrane</keyword>
<feature type="transmembrane region" description="Helical" evidence="1">
    <location>
        <begin position="139"/>
        <end position="158"/>
    </location>
</feature>
<evidence type="ECO:0000256" key="1">
    <source>
        <dbReference type="SAM" id="Phobius"/>
    </source>
</evidence>